<evidence type="ECO:0000256" key="2">
    <source>
        <dbReference type="ARBA" id="ARBA00022692"/>
    </source>
</evidence>
<dbReference type="Gene3D" id="1.20.1070.10">
    <property type="entry name" value="Rhodopsin 7-helix transmembrane proteins"/>
    <property type="match status" value="1"/>
</dbReference>
<keyword evidence="6 8" id="KW-0675">Receptor</keyword>
<keyword evidence="7 8" id="KW-0807">Transducer</keyword>
<evidence type="ECO:0000256" key="3">
    <source>
        <dbReference type="ARBA" id="ARBA00022989"/>
    </source>
</evidence>
<dbReference type="InParanoid" id="A0A3Q3MZP5"/>
<evidence type="ECO:0000256" key="1">
    <source>
        <dbReference type="ARBA" id="ARBA00004141"/>
    </source>
</evidence>
<dbReference type="Pfam" id="PF00001">
    <property type="entry name" value="7tm_1"/>
    <property type="match status" value="1"/>
</dbReference>
<dbReference type="InterPro" id="IPR050125">
    <property type="entry name" value="GPCR_opsins"/>
</dbReference>
<keyword evidence="2 8" id="KW-0812">Transmembrane</keyword>
<accession>A0A3Q3MZP5</accession>
<evidence type="ECO:0000256" key="6">
    <source>
        <dbReference type="ARBA" id="ARBA00023170"/>
    </source>
</evidence>
<keyword evidence="4 8" id="KW-0297">G-protein coupled receptor</keyword>
<proteinExistence type="inferred from homology"/>
<keyword evidence="5 9" id="KW-0472">Membrane</keyword>
<dbReference type="PROSITE" id="PS00237">
    <property type="entry name" value="G_PROTEIN_RECEP_F1_1"/>
    <property type="match status" value="1"/>
</dbReference>
<feature type="domain" description="G-protein coupled receptors family 1 profile" evidence="10">
    <location>
        <begin position="1"/>
        <end position="114"/>
    </location>
</feature>
<evidence type="ECO:0000256" key="7">
    <source>
        <dbReference type="ARBA" id="ARBA00023224"/>
    </source>
</evidence>
<dbReference type="GO" id="GO:0016020">
    <property type="term" value="C:membrane"/>
    <property type="evidence" value="ECO:0007669"/>
    <property type="project" value="UniProtKB-SubCell"/>
</dbReference>
<sequence length="199" mass="22664">MILHSFIPGFVNLWSLAVIAIERWLFICKPLGNFIFKPDHALVCCLFTWLFALIASAPPLFGWKGLQCSCGPDWYITNNKYNNESYVMFLFGFCFTIPLATIIVCYGQLLITMKMQRLKMVVIMVFALWVVNNKVQPFDLRFATIPSFAKSSAVYNPVIYVLLNRQFHSCMMKMLGMIGGEDEESSMQSVTEVSRVGPV</sequence>
<dbReference type="InterPro" id="IPR000276">
    <property type="entry name" value="GPCR_Rhodpsn"/>
</dbReference>
<dbReference type="GO" id="GO:0004930">
    <property type="term" value="F:G protein-coupled receptor activity"/>
    <property type="evidence" value="ECO:0007669"/>
    <property type="project" value="UniProtKB-KW"/>
</dbReference>
<evidence type="ECO:0000256" key="9">
    <source>
        <dbReference type="SAM" id="Phobius"/>
    </source>
</evidence>
<organism evidence="11 12">
    <name type="scientific">Mastacembelus armatus</name>
    <name type="common">zig-zag eel</name>
    <dbReference type="NCBI Taxonomy" id="205130"/>
    <lineage>
        <taxon>Eukaryota</taxon>
        <taxon>Metazoa</taxon>
        <taxon>Chordata</taxon>
        <taxon>Craniata</taxon>
        <taxon>Vertebrata</taxon>
        <taxon>Euteleostomi</taxon>
        <taxon>Actinopterygii</taxon>
        <taxon>Neopterygii</taxon>
        <taxon>Teleostei</taxon>
        <taxon>Neoteleostei</taxon>
        <taxon>Acanthomorphata</taxon>
        <taxon>Anabantaria</taxon>
        <taxon>Synbranchiformes</taxon>
        <taxon>Mastacembelidae</taxon>
        <taxon>Mastacembelus</taxon>
    </lineage>
</organism>
<keyword evidence="12" id="KW-1185">Reference proteome</keyword>
<evidence type="ECO:0000256" key="8">
    <source>
        <dbReference type="RuleBase" id="RU000688"/>
    </source>
</evidence>
<comment type="similarity">
    <text evidence="8">Belongs to the G-protein coupled receptor 1 family.</text>
</comment>
<dbReference type="PROSITE" id="PS50262">
    <property type="entry name" value="G_PROTEIN_RECEP_F1_2"/>
    <property type="match status" value="1"/>
</dbReference>
<evidence type="ECO:0000259" key="10">
    <source>
        <dbReference type="PROSITE" id="PS50262"/>
    </source>
</evidence>
<comment type="subcellular location">
    <subcellularLocation>
        <location evidence="1">Membrane</location>
        <topology evidence="1">Multi-pass membrane protein</topology>
    </subcellularLocation>
</comment>
<evidence type="ECO:0000256" key="4">
    <source>
        <dbReference type="ARBA" id="ARBA00023040"/>
    </source>
</evidence>
<reference evidence="11" key="2">
    <citation type="submission" date="2025-09" db="UniProtKB">
        <authorList>
            <consortium name="Ensembl"/>
        </authorList>
    </citation>
    <scope>IDENTIFICATION</scope>
</reference>
<dbReference type="InterPro" id="IPR017452">
    <property type="entry name" value="GPCR_Rhodpsn_7TM"/>
</dbReference>
<dbReference type="PRINTS" id="PR00237">
    <property type="entry name" value="GPCRRHODOPSN"/>
</dbReference>
<name>A0A3Q3MZP5_9TELE</name>
<feature type="transmembrane region" description="Helical" evidence="9">
    <location>
        <begin position="118"/>
        <end position="136"/>
    </location>
</feature>
<keyword evidence="3 9" id="KW-1133">Transmembrane helix</keyword>
<evidence type="ECO:0000313" key="11">
    <source>
        <dbReference type="Ensembl" id="ENSMAMP00000033213.2"/>
    </source>
</evidence>
<dbReference type="GeneTree" id="ENSGT01030000234549"/>
<feature type="transmembrane region" description="Helical" evidence="9">
    <location>
        <begin position="6"/>
        <end position="28"/>
    </location>
</feature>
<dbReference type="AlphaFoldDB" id="A0A3Q3MZP5"/>
<dbReference type="PANTHER" id="PTHR24240">
    <property type="entry name" value="OPSIN"/>
    <property type="match status" value="1"/>
</dbReference>
<dbReference type="SUPFAM" id="SSF81321">
    <property type="entry name" value="Family A G protein-coupled receptor-like"/>
    <property type="match status" value="1"/>
</dbReference>
<dbReference type="Ensembl" id="ENSMAMT00000034070.2">
    <property type="protein sequence ID" value="ENSMAMP00000033213.2"/>
    <property type="gene ID" value="ENSMAMG00000026245.1"/>
</dbReference>
<dbReference type="Proteomes" id="UP000261640">
    <property type="component" value="Unplaced"/>
</dbReference>
<feature type="transmembrane region" description="Helical" evidence="9">
    <location>
        <begin position="86"/>
        <end position="106"/>
    </location>
</feature>
<feature type="transmembrane region" description="Helical" evidence="9">
    <location>
        <begin position="142"/>
        <end position="163"/>
    </location>
</feature>
<evidence type="ECO:0000313" key="12">
    <source>
        <dbReference type="Proteomes" id="UP000261640"/>
    </source>
</evidence>
<feature type="transmembrane region" description="Helical" evidence="9">
    <location>
        <begin position="40"/>
        <end position="66"/>
    </location>
</feature>
<protein>
    <submittedName>
        <fullName evidence="11">Opsin 1 (cone pigments), short-wave-sensitive 2</fullName>
    </submittedName>
</protein>
<reference evidence="11" key="1">
    <citation type="submission" date="2025-08" db="UniProtKB">
        <authorList>
            <consortium name="Ensembl"/>
        </authorList>
    </citation>
    <scope>IDENTIFICATION</scope>
</reference>
<evidence type="ECO:0000256" key="5">
    <source>
        <dbReference type="ARBA" id="ARBA00023136"/>
    </source>
</evidence>